<dbReference type="Gene3D" id="2.60.40.1890">
    <property type="entry name" value="PCu(A)C copper chaperone"/>
    <property type="match status" value="1"/>
</dbReference>
<dbReference type="Pfam" id="PF04314">
    <property type="entry name" value="PCuAC"/>
    <property type="match status" value="1"/>
</dbReference>
<dbReference type="InterPro" id="IPR007410">
    <property type="entry name" value="LpqE-like"/>
</dbReference>
<dbReference type="PANTHER" id="PTHR36302:SF1">
    <property type="entry name" value="COPPER CHAPERONE PCU(A)C"/>
    <property type="match status" value="1"/>
</dbReference>
<sequence>MAEAKTATGMARISLVSGFYDGRLAAGIAAKSPIPRVPASPVATDRPQDSPALAARAAAVLSPYPAFPARPPSGIQPMTKRLLSALAAVALSFVSLAAQAQDVTVGALTIEQPWSRATPPAGKTGAGYLTIENKGATDDRLTGAAIDPAIADAAELHTMTMDNGIMRMRPVDGGLAVPAGQTVALSPGGVHIMLVGLKAPLKQGTRVPLTLTFEKAGTVGVELDVGKAGAAGPAGH</sequence>
<gene>
    <name evidence="1" type="ORF">E9232_006829</name>
</gene>
<dbReference type="SUPFAM" id="SSF110087">
    <property type="entry name" value="DR1885-like metal-binding protein"/>
    <property type="match status" value="1"/>
</dbReference>
<evidence type="ECO:0000313" key="1">
    <source>
        <dbReference type="EMBL" id="MDR6294275.1"/>
    </source>
</evidence>
<dbReference type="RefSeq" id="WP_309801724.1">
    <property type="nucleotide sequence ID" value="NZ_JAVDPW010000017.1"/>
</dbReference>
<evidence type="ECO:0000313" key="2">
    <source>
        <dbReference type="Proteomes" id="UP001262410"/>
    </source>
</evidence>
<accession>A0ABU1K079</accession>
<dbReference type="PANTHER" id="PTHR36302">
    <property type="entry name" value="BLR7088 PROTEIN"/>
    <property type="match status" value="1"/>
</dbReference>
<organism evidence="1 2">
    <name type="scientific">Inquilinus ginsengisoli</name>
    <dbReference type="NCBI Taxonomy" id="363840"/>
    <lineage>
        <taxon>Bacteria</taxon>
        <taxon>Pseudomonadati</taxon>
        <taxon>Pseudomonadota</taxon>
        <taxon>Alphaproteobacteria</taxon>
        <taxon>Rhodospirillales</taxon>
        <taxon>Rhodospirillaceae</taxon>
        <taxon>Inquilinus</taxon>
    </lineage>
</organism>
<protein>
    <submittedName>
        <fullName evidence="1">Copper(I)-binding protein</fullName>
    </submittedName>
</protein>
<dbReference type="EMBL" id="JAVDPW010000017">
    <property type="protein sequence ID" value="MDR6294275.1"/>
    <property type="molecule type" value="Genomic_DNA"/>
</dbReference>
<proteinExistence type="predicted"/>
<dbReference type="InterPro" id="IPR058248">
    <property type="entry name" value="Lxx211020-like"/>
</dbReference>
<dbReference type="InterPro" id="IPR036182">
    <property type="entry name" value="PCuAC_sf"/>
</dbReference>
<dbReference type="Proteomes" id="UP001262410">
    <property type="component" value="Unassembled WGS sequence"/>
</dbReference>
<name>A0ABU1K079_9PROT</name>
<keyword evidence="2" id="KW-1185">Reference proteome</keyword>
<reference evidence="1 2" key="1">
    <citation type="submission" date="2023-07" db="EMBL/GenBank/DDBJ databases">
        <title>Sorghum-associated microbial communities from plants grown in Nebraska, USA.</title>
        <authorList>
            <person name="Schachtman D."/>
        </authorList>
    </citation>
    <scope>NUCLEOTIDE SEQUENCE [LARGE SCALE GENOMIC DNA]</scope>
    <source>
        <strain evidence="1 2">584</strain>
    </source>
</reference>
<comment type="caution">
    <text evidence="1">The sequence shown here is derived from an EMBL/GenBank/DDBJ whole genome shotgun (WGS) entry which is preliminary data.</text>
</comment>